<accession>A0ABW4F5X1</accession>
<proteinExistence type="inferred from homology"/>
<sequence length="420" mass="46792">MDGASPPVDRQLAAAAATVKLRLVEVSHDVWRRLIDDIPELKADDALANLLAASVEANVATLLDVLQHGITLDTLDAPAAAVEYARRVAQRGIPLHALVRAYRVGHARFLQWCLEEIPQQTHDAAVTRAVIRRLLDESFGYIDRISEQMISAYQHERDRWLLTQGAMRAVRVRALLDRERIDPHQIEANLGYRLDQHHIGLITWVPEACSSLDALSRLDRLSTALAEELSCRGKPLYVPSDESAAWSWLPLGGRKRVGWEQLTTTVAAHDPTARIAVGDPAAGLDGFRQTHQQALRAQGIAVLARPGTQVTTFAEVGPIALLSPDLDATRGWIWHVLGELADDNEQSERLRETLRIFLATNGSYQAAGERLAIHKNTVQYRIRKAQETVGRPSHDRRNDVELALRICHRLGSVVLRPMRK</sequence>
<evidence type="ECO:0000313" key="5">
    <source>
        <dbReference type="EMBL" id="MFD1522958.1"/>
    </source>
</evidence>
<feature type="domain" description="CdaR GGDEF-like" evidence="4">
    <location>
        <begin position="187"/>
        <end position="298"/>
    </location>
</feature>
<feature type="domain" description="RsbT co-antagonist protein RsbRD N-terminal" evidence="3">
    <location>
        <begin position="28"/>
        <end position="167"/>
    </location>
</feature>
<dbReference type="InterPro" id="IPR025736">
    <property type="entry name" value="PucR_C-HTH_dom"/>
</dbReference>
<comment type="caution">
    <text evidence="5">The sequence shown here is derived from an EMBL/GenBank/DDBJ whole genome shotgun (WGS) entry which is preliminary data.</text>
</comment>
<protein>
    <submittedName>
        <fullName evidence="5">PucR family transcriptional regulator</fullName>
    </submittedName>
</protein>
<dbReference type="EMBL" id="JBHUCO010000054">
    <property type="protein sequence ID" value="MFD1522958.1"/>
    <property type="molecule type" value="Genomic_DNA"/>
</dbReference>
<dbReference type="InterPro" id="IPR042070">
    <property type="entry name" value="PucR_C-HTH_sf"/>
</dbReference>
<evidence type="ECO:0000313" key="6">
    <source>
        <dbReference type="Proteomes" id="UP001597114"/>
    </source>
</evidence>
<evidence type="ECO:0000259" key="4">
    <source>
        <dbReference type="Pfam" id="PF17853"/>
    </source>
</evidence>
<dbReference type="PANTHER" id="PTHR33744:SF1">
    <property type="entry name" value="DNA-BINDING TRANSCRIPTIONAL ACTIVATOR ADER"/>
    <property type="match status" value="1"/>
</dbReference>
<organism evidence="5 6">
    <name type="scientific">Pseudonocardia yunnanensis</name>
    <dbReference type="NCBI Taxonomy" id="58107"/>
    <lineage>
        <taxon>Bacteria</taxon>
        <taxon>Bacillati</taxon>
        <taxon>Actinomycetota</taxon>
        <taxon>Actinomycetes</taxon>
        <taxon>Pseudonocardiales</taxon>
        <taxon>Pseudonocardiaceae</taxon>
        <taxon>Pseudonocardia</taxon>
    </lineage>
</organism>
<reference evidence="6" key="1">
    <citation type="journal article" date="2019" name="Int. J. Syst. Evol. Microbiol.">
        <title>The Global Catalogue of Microorganisms (GCM) 10K type strain sequencing project: providing services to taxonomists for standard genome sequencing and annotation.</title>
        <authorList>
            <consortium name="The Broad Institute Genomics Platform"/>
            <consortium name="The Broad Institute Genome Sequencing Center for Infectious Disease"/>
            <person name="Wu L."/>
            <person name="Ma J."/>
        </authorList>
    </citation>
    <scope>NUCLEOTIDE SEQUENCE [LARGE SCALE GENOMIC DNA]</scope>
    <source>
        <strain evidence="6">CCM 7043</strain>
    </source>
</reference>
<dbReference type="Pfam" id="PF13556">
    <property type="entry name" value="HTH_30"/>
    <property type="match status" value="1"/>
</dbReference>
<evidence type="ECO:0000259" key="2">
    <source>
        <dbReference type="Pfam" id="PF13556"/>
    </source>
</evidence>
<name>A0ABW4F5X1_9PSEU</name>
<dbReference type="Proteomes" id="UP001597114">
    <property type="component" value="Unassembled WGS sequence"/>
</dbReference>
<feature type="domain" description="PucR C-terminal helix-turn-helix" evidence="2">
    <location>
        <begin position="350"/>
        <end position="405"/>
    </location>
</feature>
<evidence type="ECO:0000259" key="3">
    <source>
        <dbReference type="Pfam" id="PF14361"/>
    </source>
</evidence>
<comment type="similarity">
    <text evidence="1">Belongs to the CdaR family.</text>
</comment>
<dbReference type="Pfam" id="PF17853">
    <property type="entry name" value="GGDEF_2"/>
    <property type="match status" value="1"/>
</dbReference>
<dbReference type="InterPro" id="IPR051448">
    <property type="entry name" value="CdaR-like_regulators"/>
</dbReference>
<gene>
    <name evidence="5" type="ORF">ACFSJD_36105</name>
</gene>
<evidence type="ECO:0000256" key="1">
    <source>
        <dbReference type="ARBA" id="ARBA00006754"/>
    </source>
</evidence>
<keyword evidence="6" id="KW-1185">Reference proteome</keyword>
<dbReference type="PANTHER" id="PTHR33744">
    <property type="entry name" value="CARBOHYDRATE DIACID REGULATOR"/>
    <property type="match status" value="1"/>
</dbReference>
<dbReference type="InterPro" id="IPR041522">
    <property type="entry name" value="CdaR_GGDEF"/>
</dbReference>
<dbReference type="RefSeq" id="WP_344725026.1">
    <property type="nucleotide sequence ID" value="NZ_BAAAUS010000028.1"/>
</dbReference>
<dbReference type="Pfam" id="PF14361">
    <property type="entry name" value="RsbRD_N"/>
    <property type="match status" value="1"/>
</dbReference>
<dbReference type="Gene3D" id="1.10.10.2840">
    <property type="entry name" value="PucR C-terminal helix-turn-helix domain"/>
    <property type="match status" value="1"/>
</dbReference>
<dbReference type="InterPro" id="IPR025751">
    <property type="entry name" value="RsbRD_N_dom"/>
</dbReference>